<evidence type="ECO:0000256" key="4">
    <source>
        <dbReference type="ARBA" id="ARBA00023136"/>
    </source>
</evidence>
<evidence type="ECO:0000256" key="7">
    <source>
        <dbReference type="SAM" id="Phobius"/>
    </source>
</evidence>
<geneLocation type="plasmid" evidence="8 9">
    <name>unnamed2</name>
</geneLocation>
<evidence type="ECO:0000256" key="6">
    <source>
        <dbReference type="SAM" id="MobiDB-lite"/>
    </source>
</evidence>
<sequence length="173" mass="19352">MMQRFLSNKTFDFENFITPVKIFIGVAGAAIGSFAETIYGTGEDRMSLIGIYAFFIFMDWISGIAASRKDGTYASEYGINGILRTIFILCFPAAANMLDFVFHTPGVFFYGVTSGLIFHTWNSLTANSVRAGWEKWIPKAIINSVQSEIKAKQTRSKTSRNRRTADPNEEESV</sequence>
<evidence type="ECO:0000256" key="1">
    <source>
        <dbReference type="ARBA" id="ARBA00004141"/>
    </source>
</evidence>
<dbReference type="EMBL" id="CP048288">
    <property type="protein sequence ID" value="QHW35861.1"/>
    <property type="molecule type" value="Genomic_DNA"/>
</dbReference>
<protein>
    <submittedName>
        <fullName evidence="8">Phage holin family protein</fullName>
    </submittedName>
</protein>
<comment type="similarity">
    <text evidence="5">Belongs to the bacteriophage holin family. Cp-1 holin subfamily.</text>
</comment>
<keyword evidence="9" id="KW-1185">Reference proteome</keyword>
<evidence type="ECO:0000256" key="2">
    <source>
        <dbReference type="ARBA" id="ARBA00022692"/>
    </source>
</evidence>
<dbReference type="AlphaFoldDB" id="A0A6C0PBS2"/>
<dbReference type="Proteomes" id="UP000479114">
    <property type="component" value="Plasmid unnamed2"/>
</dbReference>
<keyword evidence="4 7" id="KW-0472">Membrane</keyword>
<evidence type="ECO:0000313" key="9">
    <source>
        <dbReference type="Proteomes" id="UP000479114"/>
    </source>
</evidence>
<feature type="transmembrane region" description="Helical" evidence="7">
    <location>
        <begin position="20"/>
        <end position="40"/>
    </location>
</feature>
<feature type="region of interest" description="Disordered" evidence="6">
    <location>
        <begin position="151"/>
        <end position="173"/>
    </location>
</feature>
<feature type="transmembrane region" description="Helical" evidence="7">
    <location>
        <begin position="46"/>
        <end position="65"/>
    </location>
</feature>
<evidence type="ECO:0000256" key="3">
    <source>
        <dbReference type="ARBA" id="ARBA00022989"/>
    </source>
</evidence>
<feature type="compositionally biased region" description="Basic residues" evidence="6">
    <location>
        <begin position="152"/>
        <end position="162"/>
    </location>
</feature>
<keyword evidence="2 7" id="KW-0812">Transmembrane</keyword>
<reference evidence="8 9" key="1">
    <citation type="submission" date="2020-02" db="EMBL/GenBank/DDBJ databases">
        <title>Paenibacillus sp. nov., isolated from rhizosphere soil of tomato.</title>
        <authorList>
            <person name="Weon H.-Y."/>
            <person name="Lee S.A."/>
        </authorList>
    </citation>
    <scope>NUCLEOTIDE SEQUENCE [LARGE SCALE GENOMIC DNA]</scope>
    <source>
        <strain evidence="8 9">14171R-81</strain>
        <plasmid evidence="8 9">unnamed2</plasmid>
    </source>
</reference>
<accession>A0A6C0PBS2</accession>
<name>A0A6C0PBS2_9BACL</name>
<dbReference type="InterPro" id="IPR006480">
    <property type="entry name" value="Phage_holin_4_1"/>
</dbReference>
<keyword evidence="3 7" id="KW-1133">Transmembrane helix</keyword>
<dbReference type="KEGG" id="prz:GZH47_33770"/>
<comment type="subcellular location">
    <subcellularLocation>
        <location evidence="1">Membrane</location>
        <topology evidence="1">Multi-pass membrane protein</topology>
    </subcellularLocation>
</comment>
<organism evidence="8 9">
    <name type="scientific">Paenibacillus rhizovicinus</name>
    <dbReference type="NCBI Taxonomy" id="2704463"/>
    <lineage>
        <taxon>Bacteria</taxon>
        <taxon>Bacillati</taxon>
        <taxon>Bacillota</taxon>
        <taxon>Bacilli</taxon>
        <taxon>Bacillales</taxon>
        <taxon>Paenibacillaceae</taxon>
        <taxon>Paenibacillus</taxon>
    </lineage>
</organism>
<feature type="transmembrane region" description="Helical" evidence="7">
    <location>
        <begin position="100"/>
        <end position="121"/>
    </location>
</feature>
<dbReference type="Pfam" id="PF05105">
    <property type="entry name" value="Phage_holin_4_1"/>
    <property type="match status" value="1"/>
</dbReference>
<evidence type="ECO:0000313" key="8">
    <source>
        <dbReference type="EMBL" id="QHW35861.1"/>
    </source>
</evidence>
<feature type="transmembrane region" description="Helical" evidence="7">
    <location>
        <begin position="77"/>
        <end position="94"/>
    </location>
</feature>
<proteinExistence type="inferred from homology"/>
<dbReference type="GO" id="GO:0016020">
    <property type="term" value="C:membrane"/>
    <property type="evidence" value="ECO:0007669"/>
    <property type="project" value="UniProtKB-SubCell"/>
</dbReference>
<gene>
    <name evidence="8" type="ORF">GZH47_33770</name>
</gene>
<dbReference type="RefSeq" id="WP_162645995.1">
    <property type="nucleotide sequence ID" value="NZ_CP048288.1"/>
</dbReference>
<keyword evidence="8" id="KW-0614">Plasmid</keyword>
<evidence type="ECO:0000256" key="5">
    <source>
        <dbReference type="ARBA" id="ARBA00023600"/>
    </source>
</evidence>